<protein>
    <submittedName>
        <fullName evidence="2">Uncharacterized protein LOC136085404</fullName>
    </submittedName>
</protein>
<accession>A0ABM4CLW4</accession>
<dbReference type="Proteomes" id="UP001652625">
    <property type="component" value="Chromosome 09"/>
</dbReference>
<proteinExistence type="predicted"/>
<gene>
    <name evidence="2" type="primary">LOC136085404</name>
</gene>
<dbReference type="GeneID" id="136085404"/>
<dbReference type="RefSeq" id="XP_065662778.1">
    <property type="nucleotide sequence ID" value="XM_065806706.1"/>
</dbReference>
<organism evidence="1 2">
    <name type="scientific">Hydra vulgaris</name>
    <name type="common">Hydra</name>
    <name type="synonym">Hydra attenuata</name>
    <dbReference type="NCBI Taxonomy" id="6087"/>
    <lineage>
        <taxon>Eukaryota</taxon>
        <taxon>Metazoa</taxon>
        <taxon>Cnidaria</taxon>
        <taxon>Hydrozoa</taxon>
        <taxon>Hydroidolina</taxon>
        <taxon>Anthoathecata</taxon>
        <taxon>Aplanulata</taxon>
        <taxon>Hydridae</taxon>
        <taxon>Hydra</taxon>
    </lineage>
</organism>
<evidence type="ECO:0000313" key="2">
    <source>
        <dbReference type="RefSeq" id="XP_065662778.1"/>
    </source>
</evidence>
<reference evidence="2" key="1">
    <citation type="submission" date="2025-08" db="UniProtKB">
        <authorList>
            <consortium name="RefSeq"/>
        </authorList>
    </citation>
    <scope>IDENTIFICATION</scope>
</reference>
<keyword evidence="1" id="KW-1185">Reference proteome</keyword>
<sequence length="426" mass="48501">MYSDSQSSSKNDYEVNNFESSAGVMENVVSDNINLILPRNFVCHPMITATADRSKLSNAQLMMNVSAILVLGGVKANDVDISLNTIRRARKQNRQIMARNIMAEFKKKVGLDYLTLHWDGKLMKQISGKKFDYLTVLVSGFPNCEEGKILSIKPIQSGTGHSLCKGIIEDLEKWDLKDNIVAQVFDTTACNTGVRNGAATLLEECKSIKTLLWLACRHHVLELILGSFWKALFQKETSSDDNIEFNNFQKEWLHSKKIPLKLSNRSLDLENSFLKQKANETRNFLGKVLHSKHHPRDDYKDAVELAIFLLGGEEPKKWKTCGAHHHARWMAHLLYAPKMLIFKKDLPESDLKNLKIFLTFSSAIYIKAWLEASKACDAPINDIELFNDLEALKGIPNFRVPAEKAQYVLSRHSWYLTEQTKLQKKC</sequence>
<evidence type="ECO:0000313" key="1">
    <source>
        <dbReference type="Proteomes" id="UP001652625"/>
    </source>
</evidence>
<name>A0ABM4CLW4_HYDVU</name>